<feature type="domain" description="Response regulatory" evidence="3">
    <location>
        <begin position="2"/>
        <end position="116"/>
    </location>
</feature>
<dbReference type="PATRIC" id="fig|1307761.3.peg.3037"/>
<evidence type="ECO:0000256" key="2">
    <source>
        <dbReference type="PROSITE-ProRule" id="PRU00169"/>
    </source>
</evidence>
<gene>
    <name evidence="4" type="ORF">L21SP2_3048</name>
</gene>
<dbReference type="HOGENOM" id="CLU_000445_69_12_12"/>
<evidence type="ECO:0000259" key="3">
    <source>
        <dbReference type="PROSITE" id="PS50110"/>
    </source>
</evidence>
<dbReference type="GO" id="GO:0000160">
    <property type="term" value="P:phosphorelay signal transduction system"/>
    <property type="evidence" value="ECO:0007669"/>
    <property type="project" value="InterPro"/>
</dbReference>
<dbReference type="InterPro" id="IPR001789">
    <property type="entry name" value="Sig_transdc_resp-reg_receiver"/>
</dbReference>
<evidence type="ECO:0000256" key="1">
    <source>
        <dbReference type="ARBA" id="ARBA00022553"/>
    </source>
</evidence>
<dbReference type="InterPro" id="IPR011006">
    <property type="entry name" value="CheY-like_superfamily"/>
</dbReference>
<proteinExistence type="predicted"/>
<dbReference type="PANTHER" id="PTHR44591:SF3">
    <property type="entry name" value="RESPONSE REGULATORY DOMAIN-CONTAINING PROTEIN"/>
    <property type="match status" value="1"/>
</dbReference>
<reference evidence="4 5" key="1">
    <citation type="journal article" date="2015" name="Stand. Genomic Sci.">
        <title>Complete genome sequence and description of Salinispira pacifica gen. nov., sp. nov., a novel spirochaete isolated form a hypersaline microbial mat.</title>
        <authorList>
            <person name="Ben Hania W."/>
            <person name="Joseph M."/>
            <person name="Schumann P."/>
            <person name="Bunk B."/>
            <person name="Fiebig A."/>
            <person name="Sproer C."/>
            <person name="Klenk H.P."/>
            <person name="Fardeau M.L."/>
            <person name="Spring S."/>
        </authorList>
    </citation>
    <scope>NUCLEOTIDE SEQUENCE [LARGE SCALE GENOMIC DNA]</scope>
    <source>
        <strain evidence="4 5">L21-RPul-D2</strain>
    </source>
</reference>
<dbReference type="Proteomes" id="UP000018680">
    <property type="component" value="Chromosome"/>
</dbReference>
<dbReference type="Pfam" id="PF00072">
    <property type="entry name" value="Response_reg"/>
    <property type="match status" value="1"/>
</dbReference>
<dbReference type="RefSeq" id="WP_024269289.1">
    <property type="nucleotide sequence ID" value="NC_023035.1"/>
</dbReference>
<dbReference type="KEGG" id="slr:L21SP2_3048"/>
<protein>
    <submittedName>
        <fullName evidence="4">Two-component response regulator</fullName>
    </submittedName>
</protein>
<dbReference type="AlphaFoldDB" id="V5WKN9"/>
<dbReference type="PROSITE" id="PS50110">
    <property type="entry name" value="RESPONSE_REGULATORY"/>
    <property type="match status" value="1"/>
</dbReference>
<feature type="modified residue" description="4-aspartylphosphate" evidence="2">
    <location>
        <position position="51"/>
    </location>
</feature>
<dbReference type="CDD" id="cd17546">
    <property type="entry name" value="REC_hyHK_CKI1_RcsC-like"/>
    <property type="match status" value="1"/>
</dbReference>
<dbReference type="eggNOG" id="COG0784">
    <property type="taxonomic scope" value="Bacteria"/>
</dbReference>
<evidence type="ECO:0000313" key="4">
    <source>
        <dbReference type="EMBL" id="AHC16392.1"/>
    </source>
</evidence>
<organism evidence="4 5">
    <name type="scientific">Salinispira pacifica</name>
    <dbReference type="NCBI Taxonomy" id="1307761"/>
    <lineage>
        <taxon>Bacteria</taxon>
        <taxon>Pseudomonadati</taxon>
        <taxon>Spirochaetota</taxon>
        <taxon>Spirochaetia</taxon>
        <taxon>Spirochaetales</taxon>
        <taxon>Spirochaetaceae</taxon>
        <taxon>Salinispira</taxon>
    </lineage>
</organism>
<dbReference type="Gene3D" id="3.40.50.2300">
    <property type="match status" value="1"/>
</dbReference>
<sequence length="117" mass="13524">MHILLAEDEAINRLYIRNLIRKKGWSVHEAADGEQALKALENERFDLILLDLGLPKKDGYEIAKSVQEHGLDVKILAVTGYDYPEDRKKIREAGMHGLIPKPIQEHFFYEEIQRVCP</sequence>
<evidence type="ECO:0000313" key="5">
    <source>
        <dbReference type="Proteomes" id="UP000018680"/>
    </source>
</evidence>
<dbReference type="PANTHER" id="PTHR44591">
    <property type="entry name" value="STRESS RESPONSE REGULATOR PROTEIN 1"/>
    <property type="match status" value="1"/>
</dbReference>
<dbReference type="SUPFAM" id="SSF52172">
    <property type="entry name" value="CheY-like"/>
    <property type="match status" value="1"/>
</dbReference>
<keyword evidence="5" id="KW-1185">Reference proteome</keyword>
<accession>V5WKN9</accession>
<dbReference type="SMART" id="SM00448">
    <property type="entry name" value="REC"/>
    <property type="match status" value="1"/>
</dbReference>
<dbReference type="OrthoDB" id="9790669at2"/>
<dbReference type="STRING" id="1307761.L21SP2_3048"/>
<keyword evidence="1 2" id="KW-0597">Phosphoprotein</keyword>
<dbReference type="InterPro" id="IPR050595">
    <property type="entry name" value="Bact_response_regulator"/>
</dbReference>
<dbReference type="EMBL" id="CP006939">
    <property type="protein sequence ID" value="AHC16392.1"/>
    <property type="molecule type" value="Genomic_DNA"/>
</dbReference>
<name>V5WKN9_9SPIO</name>